<dbReference type="AlphaFoldDB" id="R3WF24"/>
<keyword evidence="2" id="KW-1185">Reference proteome</keyword>
<evidence type="ECO:0008006" key="3">
    <source>
        <dbReference type="Google" id="ProtNLM"/>
    </source>
</evidence>
<sequence length="544" mass="60160">MEKLTTFKLYKNKLLFVVSLFFILFLLLTITSFTNADETRESISVNNYLDSTSIDDTNLMVTNSLDKAAMEPISGLTYGSDVYDFWKPFWEDKNGNGADVPEIITANNTYKGRITKQTTDIYIKGAVGSVRDAAGSYFDQKSSQFYIEEGGGTKSPSKVKYVDFTMSNQDFSKVSGSSVTLMWQTKAYGYARLMNIPFFVSKTPDMEVPTNLSKTLSGTGEPLFNFTITVSRNGQDIELAKGTFDANGEFKKIPIKTGLPLKEKEILTIESYDPYNLEIKSSTVEVIHEALPTSPTIKGPLFPTALTSSKTINGMGTFPGDEVSYKIYNSNGTSIDEQGSTVIQSDKRWSVDLGKDLLPFQKVEVAELDPYDNAVTGIVSTIVADKPAPMLKFISVKPLEFETKSLDDTEPDGYLLSSRVKDWGLSILDSRNGGVGGNWSVMVELKDSKLVSTLDPSHTLFTPLVLKFDTYDVPIQSRLAVLSSSNSTPTGSITESVKGQKFFTYDLSFKSEDVGMYLKTSVDKVYPENYSGVLEYTLTDLPSR</sequence>
<proteinExistence type="predicted"/>
<comment type="caution">
    <text evidence="1">The sequence shown here is derived from an EMBL/GenBank/DDBJ whole genome shotgun (WGS) entry which is preliminary data.</text>
</comment>
<dbReference type="RefSeq" id="WP_010767525.1">
    <property type="nucleotide sequence ID" value="NZ_ASWE01000002.1"/>
</dbReference>
<dbReference type="EMBL" id="AJAT01000011">
    <property type="protein sequence ID" value="EOL46047.1"/>
    <property type="molecule type" value="Genomic_DNA"/>
</dbReference>
<dbReference type="PATRIC" id="fig|1158610.3.peg.831"/>
<name>R3WF24_9ENTE</name>
<dbReference type="STRING" id="154621.RV11_GL001227"/>
<evidence type="ECO:0000313" key="2">
    <source>
        <dbReference type="Proteomes" id="UP000013785"/>
    </source>
</evidence>
<reference evidence="1 2" key="1">
    <citation type="submission" date="2013-02" db="EMBL/GenBank/DDBJ databases">
        <title>The Genome Sequence of Enterococcus phoeniculicola BAA-412.</title>
        <authorList>
            <consortium name="The Broad Institute Genome Sequencing Platform"/>
            <consortium name="The Broad Institute Genome Sequencing Center for Infectious Disease"/>
            <person name="Earl A.M."/>
            <person name="Gilmore M.S."/>
            <person name="Lebreton F."/>
            <person name="Walker B."/>
            <person name="Young S.K."/>
            <person name="Zeng Q."/>
            <person name="Gargeya S."/>
            <person name="Fitzgerald M."/>
            <person name="Haas B."/>
            <person name="Abouelleil A."/>
            <person name="Alvarado L."/>
            <person name="Arachchi H.M."/>
            <person name="Berlin A.M."/>
            <person name="Chapman S.B."/>
            <person name="Dewar J."/>
            <person name="Goldberg J."/>
            <person name="Griggs A."/>
            <person name="Gujja S."/>
            <person name="Hansen M."/>
            <person name="Howarth C."/>
            <person name="Imamovic A."/>
            <person name="Larimer J."/>
            <person name="McCowan C."/>
            <person name="Murphy C."/>
            <person name="Neiman D."/>
            <person name="Pearson M."/>
            <person name="Priest M."/>
            <person name="Roberts A."/>
            <person name="Saif S."/>
            <person name="Shea T."/>
            <person name="Sisk P."/>
            <person name="Sykes S."/>
            <person name="Wortman J."/>
            <person name="Nusbaum C."/>
            <person name="Birren B."/>
        </authorList>
    </citation>
    <scope>NUCLEOTIDE SEQUENCE [LARGE SCALE GENOMIC DNA]</scope>
    <source>
        <strain evidence="1 2">ATCC BAA-412</strain>
    </source>
</reference>
<organism evidence="1 2">
    <name type="scientific">Enterococcus phoeniculicola ATCC BAA-412</name>
    <dbReference type="NCBI Taxonomy" id="1158610"/>
    <lineage>
        <taxon>Bacteria</taxon>
        <taxon>Bacillati</taxon>
        <taxon>Bacillota</taxon>
        <taxon>Bacilli</taxon>
        <taxon>Lactobacillales</taxon>
        <taxon>Enterococcaceae</taxon>
        <taxon>Enterococcus</taxon>
    </lineage>
</organism>
<dbReference type="Proteomes" id="UP000013785">
    <property type="component" value="Unassembled WGS sequence"/>
</dbReference>
<evidence type="ECO:0000313" key="1">
    <source>
        <dbReference type="EMBL" id="EOL46047.1"/>
    </source>
</evidence>
<gene>
    <name evidence="1" type="ORF">UC3_00852</name>
</gene>
<protein>
    <recommendedName>
        <fullName evidence="3">Bacterial Ig domain-containing protein</fullName>
    </recommendedName>
</protein>
<dbReference type="HOGENOM" id="CLU_500333_0_0_9"/>
<accession>R3WF24</accession>